<evidence type="ECO:0000313" key="4">
    <source>
        <dbReference type="EMBL" id="SDC92439.1"/>
    </source>
</evidence>
<organism evidence="4 5">
    <name type="scientific">Halanaerobium congolense</name>
    <dbReference type="NCBI Taxonomy" id="54121"/>
    <lineage>
        <taxon>Bacteria</taxon>
        <taxon>Bacillati</taxon>
        <taxon>Bacillota</taxon>
        <taxon>Clostridia</taxon>
        <taxon>Halanaerobiales</taxon>
        <taxon>Halanaerobiaceae</taxon>
        <taxon>Halanaerobium</taxon>
    </lineage>
</organism>
<name>A0A1G6QJ83_9FIRM</name>
<dbReference type="GO" id="GO:0008206">
    <property type="term" value="P:bile acid metabolic process"/>
    <property type="evidence" value="ECO:0007669"/>
    <property type="project" value="UniProtKB-ARBA"/>
</dbReference>
<dbReference type="Gene3D" id="3.40.50.720">
    <property type="entry name" value="NAD(P)-binding Rossmann-like Domain"/>
    <property type="match status" value="1"/>
</dbReference>
<dbReference type="AlphaFoldDB" id="A0A1G6QJ83"/>
<dbReference type="EMBL" id="FMYT01000018">
    <property type="protein sequence ID" value="SDC92439.1"/>
    <property type="molecule type" value="Genomic_DNA"/>
</dbReference>
<dbReference type="PANTHER" id="PTHR43618:SF8">
    <property type="entry name" value="7ALPHA-HYDROXYSTEROID DEHYDROGENASE"/>
    <property type="match status" value="1"/>
</dbReference>
<dbReference type="Proteomes" id="UP000324896">
    <property type="component" value="Unassembled WGS sequence"/>
</dbReference>
<dbReference type="GO" id="GO:0016491">
    <property type="term" value="F:oxidoreductase activity"/>
    <property type="evidence" value="ECO:0007669"/>
    <property type="project" value="UniProtKB-KW"/>
</dbReference>
<dbReference type="InterPro" id="IPR002347">
    <property type="entry name" value="SDR_fam"/>
</dbReference>
<evidence type="ECO:0000256" key="2">
    <source>
        <dbReference type="ARBA" id="ARBA00022857"/>
    </source>
</evidence>
<gene>
    <name evidence="4" type="ORF">SAMN04488597_11850</name>
</gene>
<dbReference type="PRINTS" id="PR00080">
    <property type="entry name" value="SDRFAMILY"/>
</dbReference>
<reference evidence="4 5" key="1">
    <citation type="submission" date="2016-10" db="EMBL/GenBank/DDBJ databases">
        <authorList>
            <person name="Varghese N."/>
            <person name="Submissions S."/>
        </authorList>
    </citation>
    <scope>NUCLEOTIDE SEQUENCE [LARGE SCALE GENOMIC DNA]</scope>
    <source>
        <strain evidence="4 5">WG10</strain>
    </source>
</reference>
<comment type="similarity">
    <text evidence="1">Belongs to the short-chain dehydrogenases/reductases (SDR) family.</text>
</comment>
<dbReference type="Pfam" id="PF13561">
    <property type="entry name" value="adh_short_C2"/>
    <property type="match status" value="1"/>
</dbReference>
<protein>
    <submittedName>
        <fullName evidence="4">Enoyl-(Acyl carrier protein) reductase</fullName>
    </submittedName>
</protein>
<dbReference type="RefSeq" id="WP_114458006.1">
    <property type="nucleotide sequence ID" value="NZ_FMYT01000018.1"/>
</dbReference>
<evidence type="ECO:0000256" key="3">
    <source>
        <dbReference type="ARBA" id="ARBA00023002"/>
    </source>
</evidence>
<evidence type="ECO:0000313" key="5">
    <source>
        <dbReference type="Proteomes" id="UP000324896"/>
    </source>
</evidence>
<accession>A0A1G6QJ83</accession>
<dbReference type="InterPro" id="IPR036291">
    <property type="entry name" value="NAD(P)-bd_dom_sf"/>
</dbReference>
<keyword evidence="2" id="KW-0521">NADP</keyword>
<dbReference type="PANTHER" id="PTHR43618">
    <property type="entry name" value="7-ALPHA-HYDROXYSTEROID DEHYDROGENASE"/>
    <property type="match status" value="1"/>
</dbReference>
<dbReference type="InterPro" id="IPR052178">
    <property type="entry name" value="Sec_Metab_Biosynth_SDR"/>
</dbReference>
<dbReference type="FunFam" id="3.40.50.720:FF:000084">
    <property type="entry name" value="Short-chain dehydrogenase reductase"/>
    <property type="match status" value="1"/>
</dbReference>
<dbReference type="SUPFAM" id="SSF51735">
    <property type="entry name" value="NAD(P)-binding Rossmann-fold domains"/>
    <property type="match status" value="1"/>
</dbReference>
<keyword evidence="3" id="KW-0560">Oxidoreductase</keyword>
<evidence type="ECO:0000256" key="1">
    <source>
        <dbReference type="ARBA" id="ARBA00006484"/>
    </source>
</evidence>
<proteinExistence type="inferred from homology"/>
<dbReference type="PRINTS" id="PR00081">
    <property type="entry name" value="GDHRDH"/>
</dbReference>
<sequence length="265" mass="28918">MEKLEDLFDLNGKVALVTGGAGYLGRSITEALAELGAIVVIASRNLKKCNLVASEITEDFNNEVEVYSHRLDISEDESIIQLVEDIKKDYGGLDILVNNAYSGQTNSLESISKEDWDNNLDTGLNSVFNVIKNCLPLLKESHGVILNVASMYGHIAPDPELYENNDYTNPPSYGAAKAGIIQLTKYLASFLSQYGIRTNAISPGPFPHGDVLNDIEFINSLSKKNTLNRIGKNHEMKGTVALLCSEASSYINGENIKIDGGWTIS</sequence>